<feature type="chain" id="PRO_5016362952" description="Cell wall binding repeat protein" evidence="1">
    <location>
        <begin position="27"/>
        <end position="631"/>
    </location>
</feature>
<dbReference type="SUPFAM" id="SSF69360">
    <property type="entry name" value="Cell wall binding repeat"/>
    <property type="match status" value="1"/>
</dbReference>
<sequence length="631" mass="68921">MNKYSSKAVKTAATIGMSLAMVLSNAAPVFATYSKPAEGICKNDAAEKDCGASVYVAVMGALDGTKFGDVTIESDIKIADVEGKQVNILKAISISAYTDALTAFAGEASLGYTEKANISTWKGVVSALETYLGAGSLIDEEVKAGSPLDTLLKNIYNEVGATDWSTVNDGNYSDVKAAFEKLKTFKKNYGKYLGIVSNDDYASNELASAVMDAYTTTNENINEYLGNTADSDLSNFVLAFDAILQNDLDEKTTDLSKKVSNDKDAKKIGEILGGEGKAVTTLSPESVKLNSKSDINKRIKMIKDHDYYDRFKDEDAVIAILDAYQEILDGIGANSDVLKSDAYNDFIKTKVESTTKIDGSSKVTLKTFTKSFKKAKNEDNANDLADVLNSDQWVILKAAKEDVIDAIYTMETRKVGNYYVDKSDYTANSTTAQRNTFDNTFPEYLTALVDKEKGLFGYDVVEKRMNEVADALEAVTTAIEKLTPANIKATDKKTLEAAEDAIYELTKDGTYENNLTKAEGKAVRAAETKIENLREAFDNLGTTAVAGWYDMGNGNWGYNNEDGTPAAYKWVASGSDWYMIKDGKMLRNTWLATDGGRWYYLDNAGKMVTNQSVDGCWINSYGVYMSPTYNG</sequence>
<keyword evidence="1" id="KW-0732">Signal</keyword>
<gene>
    <name evidence="2" type="ORF">DES51_1272</name>
</gene>
<organism evidence="2 3">
    <name type="scientific">Dielma fastidiosa</name>
    <dbReference type="NCBI Taxonomy" id="1034346"/>
    <lineage>
        <taxon>Bacteria</taxon>
        <taxon>Bacillati</taxon>
        <taxon>Bacillota</taxon>
        <taxon>Erysipelotrichia</taxon>
        <taxon>Erysipelotrichales</taxon>
        <taxon>Erysipelotrichaceae</taxon>
        <taxon>Dielma</taxon>
    </lineage>
</organism>
<dbReference type="RefSeq" id="WP_110370665.1">
    <property type="nucleotide sequence ID" value="NZ_QJKH01000027.1"/>
</dbReference>
<dbReference type="Gene3D" id="2.10.270.10">
    <property type="entry name" value="Cholin Binding"/>
    <property type="match status" value="1"/>
</dbReference>
<dbReference type="Proteomes" id="UP000247612">
    <property type="component" value="Unassembled WGS sequence"/>
</dbReference>
<dbReference type="AlphaFoldDB" id="A0A318KBW2"/>
<feature type="signal peptide" evidence="1">
    <location>
        <begin position="1"/>
        <end position="26"/>
    </location>
</feature>
<proteinExistence type="predicted"/>
<evidence type="ECO:0000256" key="1">
    <source>
        <dbReference type="SAM" id="SignalP"/>
    </source>
</evidence>
<evidence type="ECO:0000313" key="2">
    <source>
        <dbReference type="EMBL" id="PXX74044.1"/>
    </source>
</evidence>
<protein>
    <recommendedName>
        <fullName evidence="4">Cell wall binding repeat protein</fullName>
    </recommendedName>
</protein>
<name>A0A318KBW2_9FIRM</name>
<evidence type="ECO:0008006" key="4">
    <source>
        <dbReference type="Google" id="ProtNLM"/>
    </source>
</evidence>
<reference evidence="2 3" key="1">
    <citation type="submission" date="2018-05" db="EMBL/GenBank/DDBJ databases">
        <title>Genomic Encyclopedia of Type Strains, Phase IV (KMG-IV): sequencing the most valuable type-strain genomes for metagenomic binning, comparative biology and taxonomic classification.</title>
        <authorList>
            <person name="Goeker M."/>
        </authorList>
    </citation>
    <scope>NUCLEOTIDE SEQUENCE [LARGE SCALE GENOMIC DNA]</scope>
    <source>
        <strain evidence="2 3">JC118</strain>
    </source>
</reference>
<dbReference type="EMBL" id="QJKH01000027">
    <property type="protein sequence ID" value="PXX74044.1"/>
    <property type="molecule type" value="Genomic_DNA"/>
</dbReference>
<accession>A0A318KBW2</accession>
<comment type="caution">
    <text evidence="2">The sequence shown here is derived from an EMBL/GenBank/DDBJ whole genome shotgun (WGS) entry which is preliminary data.</text>
</comment>
<keyword evidence="3" id="KW-1185">Reference proteome</keyword>
<evidence type="ECO:0000313" key="3">
    <source>
        <dbReference type="Proteomes" id="UP000247612"/>
    </source>
</evidence>